<evidence type="ECO:0000313" key="2">
    <source>
        <dbReference type="EMBL" id="KAF0928794.1"/>
    </source>
</evidence>
<name>A0A6G1EVY1_9ORYZ</name>
<evidence type="ECO:0000256" key="1">
    <source>
        <dbReference type="SAM" id="MobiDB-lite"/>
    </source>
</evidence>
<comment type="caution">
    <text evidence="2">The sequence shown here is derived from an EMBL/GenBank/DDBJ whole genome shotgun (WGS) entry which is preliminary data.</text>
</comment>
<feature type="region of interest" description="Disordered" evidence="1">
    <location>
        <begin position="123"/>
        <end position="142"/>
    </location>
</feature>
<organism evidence="2 3">
    <name type="scientific">Oryza meyeriana var. granulata</name>
    <dbReference type="NCBI Taxonomy" id="110450"/>
    <lineage>
        <taxon>Eukaryota</taxon>
        <taxon>Viridiplantae</taxon>
        <taxon>Streptophyta</taxon>
        <taxon>Embryophyta</taxon>
        <taxon>Tracheophyta</taxon>
        <taxon>Spermatophyta</taxon>
        <taxon>Magnoliopsida</taxon>
        <taxon>Liliopsida</taxon>
        <taxon>Poales</taxon>
        <taxon>Poaceae</taxon>
        <taxon>BOP clade</taxon>
        <taxon>Oryzoideae</taxon>
        <taxon>Oryzeae</taxon>
        <taxon>Oryzinae</taxon>
        <taxon>Oryza</taxon>
        <taxon>Oryza meyeriana</taxon>
    </lineage>
</organism>
<evidence type="ECO:0000313" key="3">
    <source>
        <dbReference type="Proteomes" id="UP000479710"/>
    </source>
</evidence>
<accession>A0A6G1EVY1</accession>
<feature type="region of interest" description="Disordered" evidence="1">
    <location>
        <begin position="76"/>
        <end position="99"/>
    </location>
</feature>
<feature type="compositionally biased region" description="Low complexity" evidence="1">
    <location>
        <begin position="187"/>
        <end position="211"/>
    </location>
</feature>
<keyword evidence="3" id="KW-1185">Reference proteome</keyword>
<protein>
    <submittedName>
        <fullName evidence="2">Uncharacterized protein</fullName>
    </submittedName>
</protein>
<dbReference type="AlphaFoldDB" id="A0A6G1EVY1"/>
<dbReference type="Proteomes" id="UP000479710">
    <property type="component" value="Unassembled WGS sequence"/>
</dbReference>
<feature type="region of interest" description="Disordered" evidence="1">
    <location>
        <begin position="177"/>
        <end position="218"/>
    </location>
</feature>
<dbReference type="EMBL" id="SPHZ02000002">
    <property type="protein sequence ID" value="KAF0928794.1"/>
    <property type="molecule type" value="Genomic_DNA"/>
</dbReference>
<reference evidence="2 3" key="1">
    <citation type="submission" date="2019-11" db="EMBL/GenBank/DDBJ databases">
        <title>Whole genome sequence of Oryza granulata.</title>
        <authorList>
            <person name="Li W."/>
        </authorList>
    </citation>
    <scope>NUCLEOTIDE SEQUENCE [LARGE SCALE GENOMIC DNA]</scope>
    <source>
        <strain evidence="3">cv. Menghai</strain>
        <tissue evidence="2">Leaf</tissue>
    </source>
</reference>
<sequence>MGGDVLLGSTHVAQGHVVSFAIEEIGRVNKVGKTAPWTCHHVSPYRRLPRRCSSRALISGRYISLLASGGGRLAASIDPGTPASPPSGRWRSDAGAGEEAEELLLRGAHGVDELAVHAVAEARGHVEREQRSGQAVADGDHHARAAVAERAETFSTRAASARARTQSGPYGTVLMFWRRPPERSENASARRTSSSKATAPSRTTVVGTSPRRTPRRRRTASRLFAAAFHGHLLSCGCLTTQSTVITKLAK</sequence>
<proteinExistence type="predicted"/>
<gene>
    <name evidence="2" type="ORF">E2562_010668</name>
</gene>